<gene>
    <name evidence="2" type="ORF">EHQ95_00110</name>
</gene>
<comment type="caution">
    <text evidence="2">The sequence shown here is derived from an EMBL/GenBank/DDBJ whole genome shotgun (WGS) entry which is preliminary data.</text>
</comment>
<accession>A0ABY2NUV6</accession>
<evidence type="ECO:0000256" key="1">
    <source>
        <dbReference type="SAM" id="Phobius"/>
    </source>
</evidence>
<name>A0ABY2NUV6_9LEPT</name>
<protein>
    <submittedName>
        <fullName evidence="2">Uncharacterized protein</fullName>
    </submittedName>
</protein>
<dbReference type="Proteomes" id="UP000298112">
    <property type="component" value="Unassembled WGS sequence"/>
</dbReference>
<evidence type="ECO:0000313" key="2">
    <source>
        <dbReference type="EMBL" id="TGM61805.1"/>
    </source>
</evidence>
<keyword evidence="1" id="KW-0812">Transmembrane</keyword>
<evidence type="ECO:0000313" key="3">
    <source>
        <dbReference type="Proteomes" id="UP000298112"/>
    </source>
</evidence>
<keyword evidence="3" id="KW-1185">Reference proteome</keyword>
<keyword evidence="1" id="KW-1133">Transmembrane helix</keyword>
<proteinExistence type="predicted"/>
<reference evidence="3" key="1">
    <citation type="journal article" date="2019" name="PLoS Negl. Trop. Dis.">
        <title>Revisiting the worldwide diversity of Leptospira species in the environment.</title>
        <authorList>
            <person name="Vincent A.T."/>
            <person name="Schiettekatte O."/>
            <person name="Bourhy P."/>
            <person name="Veyrier F.J."/>
            <person name="Picardeau M."/>
        </authorList>
    </citation>
    <scope>NUCLEOTIDE SEQUENCE [LARGE SCALE GENOMIC DNA]</scope>
    <source>
        <strain evidence="3">201601955</strain>
    </source>
</reference>
<feature type="transmembrane region" description="Helical" evidence="1">
    <location>
        <begin position="6"/>
        <end position="30"/>
    </location>
</feature>
<organism evidence="2 3">
    <name type="scientific">Leptospira vanthielii</name>
    <dbReference type="NCBI Taxonomy" id="293085"/>
    <lineage>
        <taxon>Bacteria</taxon>
        <taxon>Pseudomonadati</taxon>
        <taxon>Spirochaetota</taxon>
        <taxon>Spirochaetia</taxon>
        <taxon>Leptospirales</taxon>
        <taxon>Leptospiraceae</taxon>
        <taxon>Leptospira</taxon>
    </lineage>
</organism>
<sequence length="359" mass="41545">MELLNSIFLVIILILIFPATAFIYLLVLLIQNPEKIEKWSSLVYKFFINIGIAAGWIKRKYIQHDLQSRVNAFVKKTVKWLPQMNISQVQLKWVDVEKIDKRSFLDDNQIILVLSSSDPDDQNFVHGAYHFVSTSLLSKAKKYISQSQRESLDLFVTNKIINEEKLSVRDYFIDEYLHPGMQKFSGKALEYYEKYEKIEISGIFYSIYLNELDLIGGKVYGKTKNHSINIEVDNLLDFLIKFAGRKIGDDTDLQFIDTNSNLAIIIIGKSTKILETPEVYRKFINEKILPKSFKSIYLIGNIVNYEFMENIASNYQNSYEIIMKKKGLSKLKNKNGEDIEVENATIVLLKNEASILSDN</sequence>
<dbReference type="RefSeq" id="WP_135656347.1">
    <property type="nucleotide sequence ID" value="NZ_RQHF01000003.1"/>
</dbReference>
<keyword evidence="1" id="KW-0472">Membrane</keyword>
<dbReference type="EMBL" id="RQHF01000003">
    <property type="protein sequence ID" value="TGM61805.1"/>
    <property type="molecule type" value="Genomic_DNA"/>
</dbReference>